<keyword evidence="3" id="KW-0472">Membrane</keyword>
<dbReference type="GO" id="GO:0004190">
    <property type="term" value="F:aspartic-type endopeptidase activity"/>
    <property type="evidence" value="ECO:0007669"/>
    <property type="project" value="InterPro"/>
</dbReference>
<comment type="similarity">
    <text evidence="1 2">Belongs to the peptidase A24 family.</text>
</comment>
<evidence type="ECO:0000313" key="6">
    <source>
        <dbReference type="Proteomes" id="UP000255529"/>
    </source>
</evidence>
<dbReference type="InterPro" id="IPR000045">
    <property type="entry name" value="Prepilin_IV_endopep_pep"/>
</dbReference>
<dbReference type="RefSeq" id="WP_115184422.1">
    <property type="nucleotide sequence ID" value="NZ_CAMKUF010000001.1"/>
</dbReference>
<protein>
    <submittedName>
        <fullName evidence="5">Pectic enzymes secretion protein outO</fullName>
    </submittedName>
</protein>
<name>A0A380AP89_9GAMM</name>
<feature type="domain" description="Prepilin type IV endopeptidase peptidase" evidence="4">
    <location>
        <begin position="76"/>
        <end position="179"/>
    </location>
</feature>
<proteinExistence type="inferred from homology"/>
<dbReference type="Gene3D" id="1.20.120.1220">
    <property type="match status" value="1"/>
</dbReference>
<feature type="transmembrane region" description="Helical" evidence="3">
    <location>
        <begin position="47"/>
        <end position="64"/>
    </location>
</feature>
<keyword evidence="3" id="KW-1133">Transmembrane helix</keyword>
<dbReference type="InterPro" id="IPR050882">
    <property type="entry name" value="Prepilin_peptidase/N-MTase"/>
</dbReference>
<feature type="transmembrane region" description="Helical" evidence="3">
    <location>
        <begin position="112"/>
        <end position="133"/>
    </location>
</feature>
<dbReference type="Pfam" id="PF01478">
    <property type="entry name" value="Peptidase_A24"/>
    <property type="match status" value="1"/>
</dbReference>
<dbReference type="PANTHER" id="PTHR30487">
    <property type="entry name" value="TYPE 4 PREPILIN-LIKE PROTEINS LEADER PEPTIDE-PROCESSING ENZYME"/>
    <property type="match status" value="1"/>
</dbReference>
<gene>
    <name evidence="5" type="primary">outO_2</name>
    <name evidence="5" type="ORF">NCTC11544_04701</name>
</gene>
<accession>A0A380AP89</accession>
<dbReference type="GO" id="GO:0005886">
    <property type="term" value="C:plasma membrane"/>
    <property type="evidence" value="ECO:0007669"/>
    <property type="project" value="TreeGrafter"/>
</dbReference>
<feature type="transmembrane region" description="Helical" evidence="3">
    <location>
        <begin position="196"/>
        <end position="214"/>
    </location>
</feature>
<dbReference type="PRINTS" id="PR00864">
    <property type="entry name" value="PREPILNPTASE"/>
</dbReference>
<feature type="transmembrane region" description="Helical" evidence="3">
    <location>
        <begin position="153"/>
        <end position="184"/>
    </location>
</feature>
<dbReference type="Proteomes" id="UP000255529">
    <property type="component" value="Unassembled WGS sequence"/>
</dbReference>
<dbReference type="EMBL" id="UGYN01000002">
    <property type="protein sequence ID" value="SUI84929.1"/>
    <property type="molecule type" value="Genomic_DNA"/>
</dbReference>
<reference evidence="5 6" key="1">
    <citation type="submission" date="2018-06" db="EMBL/GenBank/DDBJ databases">
        <authorList>
            <consortium name="Pathogen Informatics"/>
            <person name="Doyle S."/>
        </authorList>
    </citation>
    <scope>NUCLEOTIDE SEQUENCE [LARGE SCALE GENOMIC DNA]</scope>
    <source>
        <strain evidence="5 6">NCTC11544</strain>
    </source>
</reference>
<evidence type="ECO:0000259" key="4">
    <source>
        <dbReference type="Pfam" id="PF01478"/>
    </source>
</evidence>
<dbReference type="AlphaFoldDB" id="A0A380AP89"/>
<dbReference type="InterPro" id="IPR014032">
    <property type="entry name" value="Peptidase_A24A_bac"/>
</dbReference>
<dbReference type="GO" id="GO:0006465">
    <property type="term" value="P:signal peptide processing"/>
    <property type="evidence" value="ECO:0007669"/>
    <property type="project" value="TreeGrafter"/>
</dbReference>
<evidence type="ECO:0000256" key="1">
    <source>
        <dbReference type="ARBA" id="ARBA00005801"/>
    </source>
</evidence>
<dbReference type="PANTHER" id="PTHR30487:SF0">
    <property type="entry name" value="PREPILIN LEADER PEPTIDASE_N-METHYLTRANSFERASE-RELATED"/>
    <property type="match status" value="1"/>
</dbReference>
<keyword evidence="3" id="KW-0812">Transmembrane</keyword>
<sequence>MFDNPQLDFWFRGLFIPAMLLPAALATRLIGILSPGLTQHPLPRERTLMLIAVSAGLAALPFNIPLLQRLLLLPAAAILLALALIDWQQRLLPDRLTQPLLWAGLLVNQQGYFVSLTEAVTGACIGYLSLWLLNVAYRRRRKTDGIGQGDFKLLAALGAWIGWAALPMLVSGAAAAGLCATAIARLLRKAGRQDTLPFGLYLALSGWLVLLATADSGPSSFRGEITAFHLISP</sequence>
<feature type="transmembrane region" description="Helical" evidence="3">
    <location>
        <begin position="14"/>
        <end position="35"/>
    </location>
</feature>
<evidence type="ECO:0000256" key="2">
    <source>
        <dbReference type="RuleBase" id="RU003793"/>
    </source>
</evidence>
<organism evidence="5 6">
    <name type="scientific">Serratia quinivorans</name>
    <dbReference type="NCBI Taxonomy" id="137545"/>
    <lineage>
        <taxon>Bacteria</taxon>
        <taxon>Pseudomonadati</taxon>
        <taxon>Pseudomonadota</taxon>
        <taxon>Gammaproteobacteria</taxon>
        <taxon>Enterobacterales</taxon>
        <taxon>Yersiniaceae</taxon>
        <taxon>Serratia</taxon>
    </lineage>
</organism>
<evidence type="ECO:0000256" key="3">
    <source>
        <dbReference type="SAM" id="Phobius"/>
    </source>
</evidence>
<evidence type="ECO:0000313" key="5">
    <source>
        <dbReference type="EMBL" id="SUI84929.1"/>
    </source>
</evidence>